<dbReference type="RefSeq" id="WP_131154238.1">
    <property type="nucleotide sequence ID" value="NZ_CP036402.1"/>
</dbReference>
<protein>
    <recommendedName>
        <fullName evidence="6">Peptide methionine sulfoxide reductase MsrB</fullName>
        <ecNumber evidence="6">1.8.4.12</ecNumber>
    </recommendedName>
    <alternativeName>
        <fullName evidence="6">Peptide-methionine (R)-S-oxide reductase</fullName>
    </alternativeName>
</protein>
<accession>A0A411YDF0</accession>
<dbReference type="GO" id="GO:0008270">
    <property type="term" value="F:zinc ion binding"/>
    <property type="evidence" value="ECO:0007669"/>
    <property type="project" value="UniProtKB-UniRule"/>
</dbReference>
<dbReference type="AlphaFoldDB" id="A0A411YDF0"/>
<feature type="binding site" evidence="6">
    <location>
        <position position="99"/>
    </location>
    <ligand>
        <name>Zn(2+)</name>
        <dbReference type="ChEBI" id="CHEBI:29105"/>
    </ligand>
</feature>
<organism evidence="8 9">
    <name type="scientific">Egibacter rhizosphaerae</name>
    <dbReference type="NCBI Taxonomy" id="1670831"/>
    <lineage>
        <taxon>Bacteria</taxon>
        <taxon>Bacillati</taxon>
        <taxon>Actinomycetota</taxon>
        <taxon>Nitriliruptoria</taxon>
        <taxon>Egibacterales</taxon>
        <taxon>Egibacteraceae</taxon>
        <taxon>Egibacter</taxon>
    </lineage>
</organism>
<evidence type="ECO:0000256" key="2">
    <source>
        <dbReference type="ARBA" id="ARBA00022723"/>
    </source>
</evidence>
<gene>
    <name evidence="6 8" type="primary">msrB</name>
    <name evidence="8" type="ORF">ER308_06590</name>
</gene>
<evidence type="ECO:0000256" key="4">
    <source>
        <dbReference type="ARBA" id="ARBA00023002"/>
    </source>
</evidence>
<name>A0A411YDF0_9ACTN</name>
<dbReference type="GO" id="GO:0005737">
    <property type="term" value="C:cytoplasm"/>
    <property type="evidence" value="ECO:0007669"/>
    <property type="project" value="TreeGrafter"/>
</dbReference>
<dbReference type="FunFam" id="2.170.150.20:FF:000001">
    <property type="entry name" value="Peptide methionine sulfoxide reductase MsrB"/>
    <property type="match status" value="1"/>
</dbReference>
<dbReference type="InterPro" id="IPR011057">
    <property type="entry name" value="Mss4-like_sf"/>
</dbReference>
<dbReference type="HAMAP" id="MF_01400">
    <property type="entry name" value="MsrB"/>
    <property type="match status" value="1"/>
</dbReference>
<dbReference type="EMBL" id="CP036402">
    <property type="protein sequence ID" value="QBI19241.1"/>
    <property type="molecule type" value="Genomic_DNA"/>
</dbReference>
<dbReference type="GO" id="GO:0033743">
    <property type="term" value="F:peptide-methionine (R)-S-oxide reductase activity"/>
    <property type="evidence" value="ECO:0007669"/>
    <property type="project" value="UniProtKB-UniRule"/>
</dbReference>
<comment type="cofactor">
    <cofactor evidence="6">
        <name>Zn(2+)</name>
        <dbReference type="ChEBI" id="CHEBI:29105"/>
    </cofactor>
    <text evidence="6">Binds 1 zinc ion per subunit. The zinc ion is important for the structural integrity of the protein.</text>
</comment>
<comment type="catalytic activity">
    <reaction evidence="5 6">
        <text>L-methionyl-[protein] + [thioredoxin]-disulfide + H2O = L-methionyl-(R)-S-oxide-[protein] + [thioredoxin]-dithiol</text>
        <dbReference type="Rhea" id="RHEA:24164"/>
        <dbReference type="Rhea" id="RHEA-COMP:10698"/>
        <dbReference type="Rhea" id="RHEA-COMP:10700"/>
        <dbReference type="Rhea" id="RHEA-COMP:12313"/>
        <dbReference type="Rhea" id="RHEA-COMP:12314"/>
        <dbReference type="ChEBI" id="CHEBI:15377"/>
        <dbReference type="ChEBI" id="CHEBI:16044"/>
        <dbReference type="ChEBI" id="CHEBI:29950"/>
        <dbReference type="ChEBI" id="CHEBI:45764"/>
        <dbReference type="ChEBI" id="CHEBI:50058"/>
        <dbReference type="EC" id="1.8.4.12"/>
    </reaction>
</comment>
<dbReference type="EC" id="1.8.4.12" evidence="6"/>
<dbReference type="GO" id="GO:0030091">
    <property type="term" value="P:protein repair"/>
    <property type="evidence" value="ECO:0007669"/>
    <property type="project" value="InterPro"/>
</dbReference>
<dbReference type="SUPFAM" id="SSF51316">
    <property type="entry name" value="Mss4-like"/>
    <property type="match status" value="1"/>
</dbReference>
<dbReference type="NCBIfam" id="TIGR00357">
    <property type="entry name" value="peptide-methionine (R)-S-oxide reductase MsrB"/>
    <property type="match status" value="1"/>
</dbReference>
<evidence type="ECO:0000256" key="3">
    <source>
        <dbReference type="ARBA" id="ARBA00022833"/>
    </source>
</evidence>
<reference evidence="8 9" key="1">
    <citation type="submission" date="2019-01" db="EMBL/GenBank/DDBJ databases">
        <title>Egibacter rhizosphaerae EGI 80759T.</title>
        <authorList>
            <person name="Chen D.-D."/>
            <person name="Tian Y."/>
            <person name="Jiao J.-Y."/>
            <person name="Zhang X.-T."/>
            <person name="Zhang Y.-G."/>
            <person name="Zhang Y."/>
            <person name="Xiao M."/>
            <person name="Shu W.-S."/>
            <person name="Li W.-J."/>
        </authorList>
    </citation>
    <scope>NUCLEOTIDE SEQUENCE [LARGE SCALE GENOMIC DNA]</scope>
    <source>
        <strain evidence="8 9">EGI 80759</strain>
    </source>
</reference>
<keyword evidence="2 6" id="KW-0479">Metal-binding</keyword>
<dbReference type="KEGG" id="erz:ER308_06590"/>
<evidence type="ECO:0000256" key="6">
    <source>
        <dbReference type="HAMAP-Rule" id="MF_01400"/>
    </source>
</evidence>
<dbReference type="InterPro" id="IPR028427">
    <property type="entry name" value="Met_Sox_Rdtase_MsrB"/>
</dbReference>
<dbReference type="GO" id="GO:0006979">
    <property type="term" value="P:response to oxidative stress"/>
    <property type="evidence" value="ECO:0007669"/>
    <property type="project" value="InterPro"/>
</dbReference>
<dbReference type="PANTHER" id="PTHR10173:SF52">
    <property type="entry name" value="METHIONINE-R-SULFOXIDE REDUCTASE B1"/>
    <property type="match status" value="1"/>
</dbReference>
<feature type="binding site" evidence="6">
    <location>
        <position position="50"/>
    </location>
    <ligand>
        <name>Zn(2+)</name>
        <dbReference type="ChEBI" id="CHEBI:29105"/>
    </ligand>
</feature>
<sequence length="134" mass="15126">MSEQLRDEQEWQTRLTAEQYRILREGGTEPPFSGAYWNAKEDGVYRCAGCGTELFTSDTKYDSGTGWPSFWEPVGKDRVRLVEDRSHGMVRTEVRCASCDGHLGHVFPDGPEPTGERYCMNSLALELDREAEAG</sequence>
<proteinExistence type="inferred from homology"/>
<evidence type="ECO:0000256" key="1">
    <source>
        <dbReference type="ARBA" id="ARBA00007174"/>
    </source>
</evidence>
<feature type="active site" description="Nucleophile" evidence="6">
    <location>
        <position position="119"/>
    </location>
</feature>
<dbReference type="OrthoDB" id="9785497at2"/>
<keyword evidence="3 6" id="KW-0862">Zinc</keyword>
<evidence type="ECO:0000256" key="5">
    <source>
        <dbReference type="ARBA" id="ARBA00048488"/>
    </source>
</evidence>
<keyword evidence="9" id="KW-1185">Reference proteome</keyword>
<evidence type="ECO:0000313" key="8">
    <source>
        <dbReference type="EMBL" id="QBI19241.1"/>
    </source>
</evidence>
<dbReference type="Proteomes" id="UP000291469">
    <property type="component" value="Chromosome"/>
</dbReference>
<evidence type="ECO:0000313" key="9">
    <source>
        <dbReference type="Proteomes" id="UP000291469"/>
    </source>
</evidence>
<dbReference type="Pfam" id="PF01641">
    <property type="entry name" value="SelR"/>
    <property type="match status" value="1"/>
</dbReference>
<feature type="binding site" evidence="6">
    <location>
        <position position="47"/>
    </location>
    <ligand>
        <name>Zn(2+)</name>
        <dbReference type="ChEBI" id="CHEBI:29105"/>
    </ligand>
</feature>
<dbReference type="Gene3D" id="2.170.150.20">
    <property type="entry name" value="Peptide methionine sulfoxide reductase"/>
    <property type="match status" value="1"/>
</dbReference>
<comment type="similarity">
    <text evidence="1 6">Belongs to the MsrB Met sulfoxide reductase family.</text>
</comment>
<keyword evidence="4 6" id="KW-0560">Oxidoreductase</keyword>
<feature type="domain" description="MsrB" evidence="7">
    <location>
        <begin position="8"/>
        <end position="130"/>
    </location>
</feature>
<dbReference type="PANTHER" id="PTHR10173">
    <property type="entry name" value="METHIONINE SULFOXIDE REDUCTASE"/>
    <property type="match status" value="1"/>
</dbReference>
<feature type="binding site" evidence="6">
    <location>
        <position position="96"/>
    </location>
    <ligand>
        <name>Zn(2+)</name>
        <dbReference type="ChEBI" id="CHEBI:29105"/>
    </ligand>
</feature>
<evidence type="ECO:0000259" key="7">
    <source>
        <dbReference type="PROSITE" id="PS51790"/>
    </source>
</evidence>
<dbReference type="PROSITE" id="PS51790">
    <property type="entry name" value="MSRB"/>
    <property type="match status" value="1"/>
</dbReference>
<dbReference type="InterPro" id="IPR002579">
    <property type="entry name" value="Met_Sox_Rdtase_MsrB_dom"/>
</dbReference>